<protein>
    <submittedName>
        <fullName evidence="2">Uncharacterized protein</fullName>
    </submittedName>
</protein>
<dbReference type="Proteomes" id="UP000199572">
    <property type="component" value="Unassembled WGS sequence"/>
</dbReference>
<proteinExistence type="predicted"/>
<evidence type="ECO:0000313" key="3">
    <source>
        <dbReference type="Proteomes" id="UP000199572"/>
    </source>
</evidence>
<feature type="chain" id="PRO_5011542906" evidence="1">
    <location>
        <begin position="26"/>
        <end position="49"/>
    </location>
</feature>
<accession>A0A1H9QVM9</accession>
<feature type="signal peptide" evidence="1">
    <location>
        <begin position="1"/>
        <end position="25"/>
    </location>
</feature>
<dbReference type="AlphaFoldDB" id="A0A1H9QVM9"/>
<evidence type="ECO:0000256" key="1">
    <source>
        <dbReference type="SAM" id="SignalP"/>
    </source>
</evidence>
<sequence length="49" mass="5434">MKTYNNKLFKVATGALVMFSTLVSAQTVPASEDIRPFKVSIPEKKTCRS</sequence>
<gene>
    <name evidence="2" type="ORF">SAMN04488023_1134</name>
</gene>
<name>A0A1H9QVM9_9SPHI</name>
<evidence type="ECO:0000313" key="2">
    <source>
        <dbReference type="EMBL" id="SER64506.1"/>
    </source>
</evidence>
<keyword evidence="1" id="KW-0732">Signal</keyword>
<organism evidence="2 3">
    <name type="scientific">Pedobacter rhizosphaerae</name>
    <dbReference type="NCBI Taxonomy" id="390241"/>
    <lineage>
        <taxon>Bacteria</taxon>
        <taxon>Pseudomonadati</taxon>
        <taxon>Bacteroidota</taxon>
        <taxon>Sphingobacteriia</taxon>
        <taxon>Sphingobacteriales</taxon>
        <taxon>Sphingobacteriaceae</taxon>
        <taxon>Pedobacter</taxon>
    </lineage>
</organism>
<dbReference type="STRING" id="390241.SAMN04488023_1134"/>
<keyword evidence="3" id="KW-1185">Reference proteome</keyword>
<reference evidence="2 3" key="1">
    <citation type="submission" date="2016-10" db="EMBL/GenBank/DDBJ databases">
        <authorList>
            <person name="de Groot N.N."/>
        </authorList>
    </citation>
    <scope>NUCLEOTIDE SEQUENCE [LARGE SCALE GENOMIC DNA]</scope>
    <source>
        <strain evidence="2 3">DSM 18610</strain>
    </source>
</reference>
<dbReference type="RefSeq" id="WP_175474544.1">
    <property type="nucleotide sequence ID" value="NZ_FOGG01000013.1"/>
</dbReference>
<dbReference type="EMBL" id="FOGG01000013">
    <property type="protein sequence ID" value="SER64506.1"/>
    <property type="molecule type" value="Genomic_DNA"/>
</dbReference>